<dbReference type="PANTHER" id="PTHR45748">
    <property type="entry name" value="1-PHOSPHATIDYLINOSITOL 3-PHOSPHATE 5-KINASE-RELATED"/>
    <property type="match status" value="1"/>
</dbReference>
<dbReference type="SUPFAM" id="SSF56104">
    <property type="entry name" value="SAICAR synthase-like"/>
    <property type="match status" value="1"/>
</dbReference>
<feature type="compositionally biased region" description="Low complexity" evidence="10">
    <location>
        <begin position="1345"/>
        <end position="1360"/>
    </location>
</feature>
<dbReference type="InterPro" id="IPR027484">
    <property type="entry name" value="PInositol-4-P-5-kinase_N"/>
</dbReference>
<evidence type="ECO:0000259" key="11">
    <source>
        <dbReference type="PROSITE" id="PS51455"/>
    </source>
</evidence>
<gene>
    <name evidence="12" type="ORF">NLI96_g3754</name>
</gene>
<keyword evidence="13" id="KW-1185">Reference proteome</keyword>
<evidence type="ECO:0000256" key="8">
    <source>
        <dbReference type="ARBA" id="ARBA00022840"/>
    </source>
</evidence>
<feature type="region of interest" description="Disordered" evidence="10">
    <location>
        <begin position="1562"/>
        <end position="1682"/>
    </location>
</feature>
<dbReference type="SUPFAM" id="SSF57903">
    <property type="entry name" value="FYVE/PHD zinc finger"/>
    <property type="match status" value="1"/>
</dbReference>
<feature type="compositionally biased region" description="Polar residues" evidence="10">
    <location>
        <begin position="1511"/>
        <end position="1524"/>
    </location>
</feature>
<comment type="caution">
    <text evidence="12">The sequence shown here is derived from an EMBL/GenBank/DDBJ whole genome shotgun (WGS) entry which is preliminary data.</text>
</comment>
<feature type="region of interest" description="Disordered" evidence="10">
    <location>
        <begin position="73"/>
        <end position="128"/>
    </location>
</feature>
<dbReference type="GO" id="GO:0008270">
    <property type="term" value="F:zinc ion binding"/>
    <property type="evidence" value="ECO:0007669"/>
    <property type="project" value="UniProtKB-KW"/>
</dbReference>
<keyword evidence="8 9" id="KW-0067">ATP-binding</keyword>
<dbReference type="FunFam" id="3.50.7.10:FF:000007">
    <property type="entry name" value="1-phosphatidylinositol 3-phosphate 5-kinase isoform X1"/>
    <property type="match status" value="1"/>
</dbReference>
<evidence type="ECO:0000256" key="4">
    <source>
        <dbReference type="ARBA" id="ARBA00022741"/>
    </source>
</evidence>
<dbReference type="InterPro" id="IPR044769">
    <property type="entry name" value="PIKfyve_PIPKc"/>
</dbReference>
<dbReference type="CDD" id="cd17300">
    <property type="entry name" value="PIPKc_PIKfyve"/>
    <property type="match status" value="1"/>
</dbReference>
<feature type="compositionally biased region" description="Low complexity" evidence="10">
    <location>
        <begin position="10"/>
        <end position="26"/>
    </location>
</feature>
<feature type="region of interest" description="Disordered" evidence="10">
    <location>
        <begin position="749"/>
        <end position="807"/>
    </location>
</feature>
<dbReference type="Gene3D" id="3.30.810.10">
    <property type="entry name" value="2-Layer Sandwich"/>
    <property type="match status" value="1"/>
</dbReference>
<feature type="compositionally biased region" description="Polar residues" evidence="10">
    <location>
        <begin position="73"/>
        <end position="95"/>
    </location>
</feature>
<feature type="region of interest" description="Disordered" evidence="10">
    <location>
        <begin position="1309"/>
        <end position="1328"/>
    </location>
</feature>
<dbReference type="SUPFAM" id="SSF52029">
    <property type="entry name" value="GroEL apical domain-like"/>
    <property type="match status" value="1"/>
</dbReference>
<protein>
    <recommendedName>
        <fullName evidence="1">1-phosphatidylinositol-3-phosphate 5-kinase</fullName>
        <ecNumber evidence="1">2.7.1.150</ecNumber>
    </recommendedName>
</protein>
<feature type="domain" description="PIPK" evidence="11">
    <location>
        <begin position="1915"/>
        <end position="2238"/>
    </location>
</feature>
<feature type="compositionally biased region" description="Basic and acidic residues" evidence="10">
    <location>
        <begin position="1583"/>
        <end position="1606"/>
    </location>
</feature>
<dbReference type="SMART" id="SM00330">
    <property type="entry name" value="PIPKc"/>
    <property type="match status" value="1"/>
</dbReference>
<feature type="compositionally biased region" description="Basic residues" evidence="10">
    <location>
        <begin position="1525"/>
        <end position="1538"/>
    </location>
</feature>
<dbReference type="InterPro" id="IPR027409">
    <property type="entry name" value="GroEL-like_apical_dom_sf"/>
</dbReference>
<feature type="compositionally biased region" description="Polar residues" evidence="10">
    <location>
        <begin position="1666"/>
        <end position="1675"/>
    </location>
</feature>
<dbReference type="PANTHER" id="PTHR45748:SF7">
    <property type="entry name" value="1-PHOSPHATIDYLINOSITOL 3-PHOSPHATE 5-KINASE-RELATED"/>
    <property type="match status" value="1"/>
</dbReference>
<dbReference type="GO" id="GO:0005524">
    <property type="term" value="F:ATP binding"/>
    <property type="evidence" value="ECO:0007669"/>
    <property type="project" value="UniProtKB-UniRule"/>
</dbReference>
<feature type="region of interest" description="Disordered" evidence="10">
    <location>
        <begin position="865"/>
        <end position="897"/>
    </location>
</feature>
<evidence type="ECO:0000256" key="7">
    <source>
        <dbReference type="ARBA" id="ARBA00022833"/>
    </source>
</evidence>
<feature type="compositionally biased region" description="Polar residues" evidence="10">
    <location>
        <begin position="340"/>
        <end position="349"/>
    </location>
</feature>
<feature type="compositionally biased region" description="Basic and acidic residues" evidence="10">
    <location>
        <begin position="865"/>
        <end position="878"/>
    </location>
</feature>
<organism evidence="12 13">
    <name type="scientific">Meripilus lineatus</name>
    <dbReference type="NCBI Taxonomy" id="2056292"/>
    <lineage>
        <taxon>Eukaryota</taxon>
        <taxon>Fungi</taxon>
        <taxon>Dikarya</taxon>
        <taxon>Basidiomycota</taxon>
        <taxon>Agaricomycotina</taxon>
        <taxon>Agaricomycetes</taxon>
        <taxon>Polyporales</taxon>
        <taxon>Meripilaceae</taxon>
        <taxon>Meripilus</taxon>
    </lineage>
</organism>
<evidence type="ECO:0000256" key="9">
    <source>
        <dbReference type="PROSITE-ProRule" id="PRU00781"/>
    </source>
</evidence>
<dbReference type="InterPro" id="IPR002423">
    <property type="entry name" value="Cpn60/GroEL/TCP-1"/>
</dbReference>
<dbReference type="EC" id="2.7.1.150" evidence="1"/>
<dbReference type="InterPro" id="IPR011011">
    <property type="entry name" value="Znf_FYVE_PHD"/>
</dbReference>
<feature type="compositionally biased region" description="Acidic residues" evidence="10">
    <location>
        <begin position="1721"/>
        <end position="1745"/>
    </location>
</feature>
<evidence type="ECO:0000256" key="3">
    <source>
        <dbReference type="ARBA" id="ARBA00022723"/>
    </source>
</evidence>
<dbReference type="Gene3D" id="3.30.40.10">
    <property type="entry name" value="Zinc/RING finger domain, C3HC4 (zinc finger)"/>
    <property type="match status" value="1"/>
</dbReference>
<dbReference type="Pfam" id="PF00118">
    <property type="entry name" value="Cpn60_TCP1"/>
    <property type="match status" value="1"/>
</dbReference>
<name>A0AAD5YKR6_9APHY</name>
<keyword evidence="3" id="KW-0479">Metal-binding</keyword>
<dbReference type="Proteomes" id="UP001212997">
    <property type="component" value="Unassembled WGS sequence"/>
</dbReference>
<dbReference type="GO" id="GO:0000329">
    <property type="term" value="C:fungal-type vacuole membrane"/>
    <property type="evidence" value="ECO:0007669"/>
    <property type="project" value="TreeGrafter"/>
</dbReference>
<keyword evidence="6 9" id="KW-0418">Kinase</keyword>
<feature type="region of interest" description="Disordered" evidence="10">
    <location>
        <begin position="1"/>
        <end position="32"/>
    </location>
</feature>
<evidence type="ECO:0000256" key="6">
    <source>
        <dbReference type="ARBA" id="ARBA00022777"/>
    </source>
</evidence>
<evidence type="ECO:0000256" key="5">
    <source>
        <dbReference type="ARBA" id="ARBA00022771"/>
    </source>
</evidence>
<keyword evidence="4 9" id="KW-0547">Nucleotide-binding</keyword>
<feature type="region of interest" description="Disordered" evidence="10">
    <location>
        <begin position="1342"/>
        <end position="1457"/>
    </location>
</feature>
<dbReference type="InterPro" id="IPR000306">
    <property type="entry name" value="Znf_FYVE"/>
</dbReference>
<dbReference type="PROSITE" id="PS51455">
    <property type="entry name" value="PIPK"/>
    <property type="match status" value="1"/>
</dbReference>
<dbReference type="GO" id="GO:0010008">
    <property type="term" value="C:endosome membrane"/>
    <property type="evidence" value="ECO:0007669"/>
    <property type="project" value="TreeGrafter"/>
</dbReference>
<evidence type="ECO:0000256" key="10">
    <source>
        <dbReference type="SAM" id="MobiDB-lite"/>
    </source>
</evidence>
<accession>A0AAD5YKR6</accession>
<reference evidence="12" key="1">
    <citation type="submission" date="2022-07" db="EMBL/GenBank/DDBJ databases">
        <title>Genome Sequence of Physisporinus lineatus.</title>
        <authorList>
            <person name="Buettner E."/>
        </authorList>
    </citation>
    <scope>NUCLEOTIDE SEQUENCE</scope>
    <source>
        <strain evidence="12">VT162</strain>
    </source>
</reference>
<dbReference type="GO" id="GO:0000285">
    <property type="term" value="F:1-phosphatidylinositol-3-phosphate 5-kinase activity"/>
    <property type="evidence" value="ECO:0007669"/>
    <property type="project" value="UniProtKB-EC"/>
</dbReference>
<dbReference type="Gene3D" id="3.50.7.10">
    <property type="entry name" value="GroEL"/>
    <property type="match status" value="1"/>
</dbReference>
<feature type="compositionally biased region" description="Low complexity" evidence="10">
    <location>
        <begin position="1370"/>
        <end position="1386"/>
    </location>
</feature>
<evidence type="ECO:0000256" key="2">
    <source>
        <dbReference type="ARBA" id="ARBA00022679"/>
    </source>
</evidence>
<dbReference type="InterPro" id="IPR013083">
    <property type="entry name" value="Znf_RING/FYVE/PHD"/>
</dbReference>
<dbReference type="EMBL" id="JANAWD010000101">
    <property type="protein sequence ID" value="KAJ3487124.1"/>
    <property type="molecule type" value="Genomic_DNA"/>
</dbReference>
<feature type="region of interest" description="Disordered" evidence="10">
    <location>
        <begin position="336"/>
        <end position="367"/>
    </location>
</feature>
<feature type="region of interest" description="Disordered" evidence="10">
    <location>
        <begin position="1721"/>
        <end position="1810"/>
    </location>
</feature>
<dbReference type="Gene3D" id="3.30.800.10">
    <property type="entry name" value="Phosphatidylinositol Phosphate Kinase II Beta"/>
    <property type="match status" value="1"/>
</dbReference>
<keyword evidence="7" id="KW-0862">Zinc</keyword>
<sequence>MESSQPIPIPAQSRGAQSSSSRPRSNSKLDDVASLTSFNPFSEEDENDQSSYALVASLFTKVKDVLAVPLSTVTTSAPGPVTSSLNSAQNGSVSTDQRRPSMHYSNSNNSSKSNHDRPTTLTVNTANPAPPLVSLTPVSIEAPFTMDSDMAPPSSASFYSQDMADGGPYAIPGFPIQDSDARSIRTTHSVKRSASVSKVFRRIRGEGLSRDYWMDDALCKECYDCKFTSILIVPALVGQIYCSRCASNIIKAARFGHDGMIRICNLCLEKLAKVDDDDDDDRRSITSSVTASFPAHQLAGDSVSFPHGSQSPFAASQLFGRSDSYSLYSIAETKRPYSGSEESGWNSRPLTPGDDLRDERHYSHPNAVPFRRTLTEDEKFPAPLTDRFGQMHSPAGPGSKTPIEFPVTVPVNMEGSMSSVAFPMSSPEHNGFDTPCMPRSRHDSYGDFDASFPRSRVHSRLADNDVGPGWRQRRESTAQMLTSETIPNIKEWEETLLKLALRISRELTFTAHPHRKGADMDVRRYVKIKKIPGGAPQDSEYVDGAVITKNVAHKQMSRKLHKPRVMLVTFPLEFHRIEGQYMHFRQIFPQEKEYLGNLAARISALRPHVVLAEQSVSRLALDALAGHKIVVARAVKPSAINFVSRMTQGDIVSSIDKLALEPRLGHCAHFRVQTFDHPLIPGRRKSYMRFEGCNREMGCTIIIRGGDIDVLKKIKKVTRFMSFIVRNLKLETHLWRDFVITLPELTKLATPPTSSPDSLKEDASDPQKTPPPTSITPLRITTAPSQDPEVADGSSLEHTVEDLPDEDAEQLRLSRRIQESLEPYQKTFISVSATLRFPAPYPIRRMKELDDELKRVKREWEDDLVRREEKRPSGHQQEETLTQVSTPVLQTPQDTADEQADIAAQIESLQIPSIPPTPTPGRGSMDVQPGYFDLPGSTSSSLLTGGPILASPMPCSPEEEQGKVIPAEDIVLESRLSLVKHQHEEQRRIWEWYLRKNSDDFDVEKYQCITLWEFTLPIEKYGLVRACKPPEFQYLTFYGENDQTIGQFIDQQVTDSLKQFLDPRAICDSKECGIGLARHCKVYVHNETRLFVAVEQWDGQIRNTEHKLSPDTITTWSACRECGDATPFIPVSPEMQRYSFAKFLELHFYPADVLLVQGAGCQHNIYRHHIRYFAVKGMTVRFQADPIVLHEVVYPPMRIRVRPETQLGIKNRDFDRLHQKNTKWYSALIDDLKLINIDAAIGDEQADAELTSHINWLIYRAEREKNEVTREINQIYKDTPPTDTLALNQVRAKRQDLIVAWQQDFDKLPKPRMPPLLDKNSRKPSAFGSVRGIWPRRYETLDTQAPSSSVSEAEESGVPPRRVTGESFTSASSASEASEAEPAASETGPSVQSAEPGQNTVPPLPSNVAAKSDPDSDSTIGAASVDKPRVQDGTASMKDDEIDPIFGGQPASLDAQKPALAGRPFRLISRLPRRPAHHPSVAELVKRYQDFLPPQGVEELAKTAFPPNFPISESDQESVVNRSSSRPRARNKQYHLSKKSSTSDFEQGYAANAAAKYLNYSRRPSMQPGSSRIPCPPLSVSFESRHSSRRSSPDKRPSYNRIHSDTTVRIGQFSPPPTGKIQAAGPFVPRASRVRSASRATMKDKAPSTRMAGNAGAKSTLRRSSRAGTVVSNMTRHFERITRDNERANRRYAVIRGKRVRPVTTARAKLEILESIKDVINDESESSENSSEADDEGGDDDEGPDAEQRATPATPSITLDPAPDVAPGQSSQELVEAVASQLPPTVEEVKQEEAQATTTPEEPKPYSLPPSIPPSPALFPSHAAAMTPSPPEIDIGPERNSLLKAFSGLGFWPQTAAPSRHLEPEEILSDPEHIFRDSSMVVRTDEPTSVIALALNSQRYRDLLAKSRAEKRLAREPRIMDGVEAFPDDKSVAESTSTWGVVNVDSVDGADPMEELRVPSSKLPWAISFESGGLTISCTVLYPEQFDALRRTYDCEKSMVESLARCIKWDATGGKSGSAFLKTLDDRFIAKELSKPELQAMETFAPSYFDYMSSAVSANRPTLLAKIFGCYKITFKKTQKDRGNKSKSFQMNLLVMENLFYDRQFHKIYDLKGSTRNRHVPDENAVLLDENLVQTAHLMPFYLREHSKRILRGALYNDSKFLADLNVMDYSLVVGHDNKTNELVVGIVDYIRTYTLDKKLESWMKDSAFLGAAYKGEPTIVSPKQYRQRFLSAMERYFPLVPDRWMKQHDAPEEEGNNLLELWPDW</sequence>
<keyword evidence="2 9" id="KW-0808">Transferase</keyword>
<keyword evidence="5" id="KW-0863">Zinc-finger</keyword>
<feature type="region of interest" description="Disordered" evidence="10">
    <location>
        <begin position="909"/>
        <end position="936"/>
    </location>
</feature>
<feature type="region of interest" description="Disordered" evidence="10">
    <location>
        <begin position="1505"/>
        <end position="1543"/>
    </location>
</feature>
<dbReference type="Pfam" id="PF01504">
    <property type="entry name" value="PIP5K"/>
    <property type="match status" value="2"/>
</dbReference>
<dbReference type="InterPro" id="IPR027483">
    <property type="entry name" value="PInositol-4-P-4/5-kinase_C_sf"/>
</dbReference>
<dbReference type="InterPro" id="IPR002498">
    <property type="entry name" value="PInositol-4-P-4/5-kinase_core"/>
</dbReference>
<feature type="compositionally biased region" description="Polar residues" evidence="10">
    <location>
        <begin position="1387"/>
        <end position="1401"/>
    </location>
</feature>
<feature type="compositionally biased region" description="Low complexity" evidence="10">
    <location>
        <begin position="1630"/>
        <end position="1640"/>
    </location>
</feature>
<evidence type="ECO:0000313" key="12">
    <source>
        <dbReference type="EMBL" id="KAJ3487124.1"/>
    </source>
</evidence>
<dbReference type="FunFam" id="3.30.810.10:FF:000001">
    <property type="entry name" value="1-phosphatidylinositol 3-phosphate 5-kinase FAB1"/>
    <property type="match status" value="1"/>
</dbReference>
<proteinExistence type="predicted"/>
<dbReference type="GO" id="GO:0046854">
    <property type="term" value="P:phosphatidylinositol phosphate biosynthetic process"/>
    <property type="evidence" value="ECO:0007669"/>
    <property type="project" value="TreeGrafter"/>
</dbReference>
<dbReference type="SMART" id="SM00064">
    <property type="entry name" value="FYVE"/>
    <property type="match status" value="1"/>
</dbReference>
<feature type="compositionally biased region" description="Polar residues" evidence="10">
    <location>
        <begin position="879"/>
        <end position="894"/>
    </location>
</feature>
<dbReference type="CDD" id="cd03334">
    <property type="entry name" value="Fab1_TCP"/>
    <property type="match status" value="1"/>
</dbReference>
<evidence type="ECO:0000313" key="13">
    <source>
        <dbReference type="Proteomes" id="UP001212997"/>
    </source>
</evidence>
<evidence type="ECO:0000256" key="1">
    <source>
        <dbReference type="ARBA" id="ARBA00012009"/>
    </source>
</evidence>